<proteinExistence type="predicted"/>
<gene>
    <name evidence="1" type="ORF">HO173_006173</name>
</gene>
<reference evidence="1 2" key="1">
    <citation type="journal article" date="2020" name="Genomics">
        <title>Complete, high-quality genomes from long-read metagenomic sequencing of two wolf lichen thalli reveals enigmatic genome architecture.</title>
        <authorList>
            <person name="McKenzie S.K."/>
            <person name="Walston R.F."/>
            <person name="Allen J.L."/>
        </authorList>
    </citation>
    <scope>NUCLEOTIDE SEQUENCE [LARGE SCALE GENOMIC DNA]</scope>
    <source>
        <strain evidence="1">WasteWater2</strain>
    </source>
</reference>
<evidence type="ECO:0000313" key="2">
    <source>
        <dbReference type="Proteomes" id="UP000578531"/>
    </source>
</evidence>
<dbReference type="Proteomes" id="UP000578531">
    <property type="component" value="Unassembled WGS sequence"/>
</dbReference>
<organism evidence="1 2">
    <name type="scientific">Letharia columbiana</name>
    <dbReference type="NCBI Taxonomy" id="112416"/>
    <lineage>
        <taxon>Eukaryota</taxon>
        <taxon>Fungi</taxon>
        <taxon>Dikarya</taxon>
        <taxon>Ascomycota</taxon>
        <taxon>Pezizomycotina</taxon>
        <taxon>Lecanoromycetes</taxon>
        <taxon>OSLEUM clade</taxon>
        <taxon>Lecanoromycetidae</taxon>
        <taxon>Lecanorales</taxon>
        <taxon>Lecanorineae</taxon>
        <taxon>Parmeliaceae</taxon>
        <taxon>Letharia</taxon>
    </lineage>
</organism>
<dbReference type="EMBL" id="JACCJC010000024">
    <property type="protein sequence ID" value="KAF6235490.1"/>
    <property type="molecule type" value="Genomic_DNA"/>
</dbReference>
<sequence>MADSFIQILAKRSSANKTKLARLGSEDQQLAKAGLTRYSVYCLPALRKRARRALLLLGLEPIEGSNHQSNEWSEYIRIPTWTPGDSLLGTEVEKLQEKDFAPYLIAGTA</sequence>
<dbReference type="GeneID" id="59287834"/>
<name>A0A8H6L4P2_9LECA</name>
<keyword evidence="2" id="KW-1185">Reference proteome</keyword>
<dbReference type="RefSeq" id="XP_037164858.1">
    <property type="nucleotide sequence ID" value="XM_037308084.1"/>
</dbReference>
<protein>
    <submittedName>
        <fullName evidence="1">Uncharacterized protein</fullName>
    </submittedName>
</protein>
<evidence type="ECO:0000313" key="1">
    <source>
        <dbReference type="EMBL" id="KAF6235490.1"/>
    </source>
</evidence>
<comment type="caution">
    <text evidence="1">The sequence shown here is derived from an EMBL/GenBank/DDBJ whole genome shotgun (WGS) entry which is preliminary data.</text>
</comment>
<accession>A0A8H6L4P2</accession>
<dbReference type="AlphaFoldDB" id="A0A8H6L4P2"/>